<protein>
    <submittedName>
        <fullName evidence="2">Amino acid transporters</fullName>
    </submittedName>
</protein>
<proteinExistence type="predicted"/>
<feature type="transmembrane region" description="Helical" evidence="1">
    <location>
        <begin position="84"/>
        <end position="104"/>
    </location>
</feature>
<reference evidence="2" key="1">
    <citation type="journal article" date="2014" name="Gene">
        <title>Genome-guided analysis of transformation efficiency and carbon dioxide assimilation by Moorella thermoacetica Y72.</title>
        <authorList>
            <person name="Tsukahara K."/>
            <person name="Kita A."/>
            <person name="Nakashimada Y."/>
            <person name="Hoshino T."/>
            <person name="Murakami K."/>
        </authorList>
    </citation>
    <scope>NUCLEOTIDE SEQUENCE [LARGE SCALE GENOMIC DNA]</scope>
    <source>
        <strain evidence="2">Y72</strain>
    </source>
</reference>
<feature type="transmembrane region" description="Helical" evidence="1">
    <location>
        <begin position="124"/>
        <end position="144"/>
    </location>
</feature>
<dbReference type="EMBL" id="DF238840">
    <property type="protein sequence ID" value="GAF24750.1"/>
    <property type="molecule type" value="Genomic_DNA"/>
</dbReference>
<name>A0A0S6UAU5_NEOTH</name>
<keyword evidence="1" id="KW-1133">Transmembrane helix</keyword>
<evidence type="ECO:0000313" key="2">
    <source>
        <dbReference type="EMBL" id="GAF24750.1"/>
    </source>
</evidence>
<dbReference type="RefSeq" id="WP_025772958.1">
    <property type="nucleotide sequence ID" value="NZ_DF238840.1"/>
</dbReference>
<dbReference type="Proteomes" id="UP000063718">
    <property type="component" value="Unassembled WGS sequence"/>
</dbReference>
<keyword evidence="1" id="KW-0472">Membrane</keyword>
<feature type="transmembrane region" description="Helical" evidence="1">
    <location>
        <begin position="58"/>
        <end position="77"/>
    </location>
</feature>
<evidence type="ECO:0000256" key="1">
    <source>
        <dbReference type="SAM" id="Phobius"/>
    </source>
</evidence>
<organism evidence="2">
    <name type="scientific">Moorella thermoacetica Y72</name>
    <dbReference type="NCBI Taxonomy" id="1325331"/>
    <lineage>
        <taxon>Bacteria</taxon>
        <taxon>Bacillati</taxon>
        <taxon>Bacillota</taxon>
        <taxon>Clostridia</taxon>
        <taxon>Neomoorellales</taxon>
        <taxon>Neomoorellaceae</taxon>
        <taxon>Neomoorella</taxon>
    </lineage>
</organism>
<sequence>MDKMPLINLVLQSFPESVLLLLFGTSLFKCQPDRFRLLAGAAISALCSDLIRRLPFPYGIHALVGVIVLTLIFKFLLAMSFYQGFVASLTTLATLGAIEILLLPLETSILGLERFSEAWPRPSLRIFMAVPELAILALIAYRIYRNNICGRGHRGD</sequence>
<accession>A0A0S6UAU5</accession>
<keyword evidence="1" id="KW-0812">Transmembrane</keyword>
<gene>
    <name evidence="2" type="ORF">MTY_0078</name>
</gene>
<dbReference type="AlphaFoldDB" id="A0A0S6UAU5"/>